<feature type="transmembrane region" description="Helical" evidence="1">
    <location>
        <begin position="49"/>
        <end position="69"/>
    </location>
</feature>
<feature type="transmembrane region" description="Helical" evidence="1">
    <location>
        <begin position="76"/>
        <end position="93"/>
    </location>
</feature>
<dbReference type="Proteomes" id="UP000069205">
    <property type="component" value="Chromosome"/>
</dbReference>
<dbReference type="InterPro" id="IPR018639">
    <property type="entry name" value="DUF2062"/>
</dbReference>
<dbReference type="OrthoDB" id="9794343at2"/>
<organism evidence="3 4">
    <name type="scientific">Nitrospira moscoviensis</name>
    <dbReference type="NCBI Taxonomy" id="42253"/>
    <lineage>
        <taxon>Bacteria</taxon>
        <taxon>Pseudomonadati</taxon>
        <taxon>Nitrospirota</taxon>
        <taxon>Nitrospiria</taxon>
        <taxon>Nitrospirales</taxon>
        <taxon>Nitrospiraceae</taxon>
        <taxon>Nitrospira</taxon>
    </lineage>
</organism>
<protein>
    <recommendedName>
        <fullName evidence="2">DUF2062 domain-containing protein</fullName>
    </recommendedName>
</protein>
<proteinExistence type="predicted"/>
<reference evidence="3 4" key="1">
    <citation type="journal article" date="2015" name="Proc. Natl. Acad. Sci. U.S.A.">
        <title>Expanded metabolic versatility of ubiquitous nitrite-oxidizing bacteria from the genus Nitrospira.</title>
        <authorList>
            <person name="Koch H."/>
            <person name="Lucker S."/>
            <person name="Albertsen M."/>
            <person name="Kitzinger K."/>
            <person name="Herbold C."/>
            <person name="Spieck E."/>
            <person name="Nielsen P.H."/>
            <person name="Wagner M."/>
            <person name="Daims H."/>
        </authorList>
    </citation>
    <scope>NUCLEOTIDE SEQUENCE [LARGE SCALE GENOMIC DNA]</scope>
    <source>
        <strain evidence="3 4">NSP M-1</strain>
    </source>
</reference>
<feature type="transmembrane region" description="Helical" evidence="1">
    <location>
        <begin position="113"/>
        <end position="143"/>
    </location>
</feature>
<dbReference type="PANTHER" id="PTHR40547">
    <property type="entry name" value="SLL0298 PROTEIN"/>
    <property type="match status" value="1"/>
</dbReference>
<dbReference type="EMBL" id="CP011801">
    <property type="protein sequence ID" value="ALA59936.1"/>
    <property type="molecule type" value="Genomic_DNA"/>
</dbReference>
<sequence>MSTDQPNRSFRSLLRQVLHLRESPRRTALAFALGVFIAFSPAYGLHTVMVVLCTWLFGLNFLALMAGAFVNNPWTVVPILGATYWTGALLMGRTDVPSFDWDDLSFAAVYQQILPYAIPFALGGFVLSIVGALLAYPAAYFFISKHRRRSGPVAVEPLPPSERVG</sequence>
<keyword evidence="1" id="KW-1133">Transmembrane helix</keyword>
<dbReference type="RefSeq" id="WP_053380868.1">
    <property type="nucleotide sequence ID" value="NZ_CP011801.1"/>
</dbReference>
<dbReference type="AlphaFoldDB" id="A0A0K2GG76"/>
<gene>
    <name evidence="3" type="ORF">NITMOv2_3544</name>
</gene>
<evidence type="ECO:0000313" key="3">
    <source>
        <dbReference type="EMBL" id="ALA59936.1"/>
    </source>
</evidence>
<keyword evidence="1" id="KW-0472">Membrane</keyword>
<evidence type="ECO:0000313" key="4">
    <source>
        <dbReference type="Proteomes" id="UP000069205"/>
    </source>
</evidence>
<dbReference type="STRING" id="42253.NITMOv2_3544"/>
<keyword evidence="1" id="KW-0812">Transmembrane</keyword>
<dbReference type="PANTHER" id="PTHR40547:SF1">
    <property type="entry name" value="SLL0298 PROTEIN"/>
    <property type="match status" value="1"/>
</dbReference>
<dbReference type="KEGG" id="nmv:NITMOv2_3544"/>
<name>A0A0K2GG76_NITMO</name>
<dbReference type="Pfam" id="PF09835">
    <property type="entry name" value="DUF2062"/>
    <property type="match status" value="1"/>
</dbReference>
<accession>A0A0K2GG76</accession>
<evidence type="ECO:0000259" key="2">
    <source>
        <dbReference type="Pfam" id="PF09835"/>
    </source>
</evidence>
<feature type="domain" description="DUF2062" evidence="2">
    <location>
        <begin position="8"/>
        <end position="149"/>
    </location>
</feature>
<keyword evidence="4" id="KW-1185">Reference proteome</keyword>
<evidence type="ECO:0000256" key="1">
    <source>
        <dbReference type="SAM" id="Phobius"/>
    </source>
</evidence>
<dbReference type="PATRIC" id="fig|42253.5.peg.3495"/>